<dbReference type="PANTHER" id="PTHR31956">
    <property type="entry name" value="NON-SPECIFIC PHOSPHOLIPASE C4-RELATED"/>
    <property type="match status" value="1"/>
</dbReference>
<evidence type="ECO:0000256" key="1">
    <source>
        <dbReference type="ARBA" id="ARBA00022801"/>
    </source>
</evidence>
<protein>
    <submittedName>
        <fullName evidence="4">Alkaline phosphatase family protein</fullName>
    </submittedName>
</protein>
<reference evidence="5" key="1">
    <citation type="journal article" date="2019" name="Int. J. Syst. Evol. Microbiol.">
        <title>The Global Catalogue of Microorganisms (GCM) 10K type strain sequencing project: providing services to taxonomists for standard genome sequencing and annotation.</title>
        <authorList>
            <consortium name="The Broad Institute Genomics Platform"/>
            <consortium name="The Broad Institute Genome Sequencing Center for Infectious Disease"/>
            <person name="Wu L."/>
            <person name="Ma J."/>
        </authorList>
    </citation>
    <scope>NUCLEOTIDE SEQUENCE [LARGE SCALE GENOMIC DNA]</scope>
    <source>
        <strain evidence="5">JCM 15921</strain>
    </source>
</reference>
<dbReference type="Gene3D" id="3.40.720.10">
    <property type="entry name" value="Alkaline Phosphatase, subunit A"/>
    <property type="match status" value="1"/>
</dbReference>
<dbReference type="InterPro" id="IPR007312">
    <property type="entry name" value="Phosphoesterase"/>
</dbReference>
<evidence type="ECO:0000313" key="4">
    <source>
        <dbReference type="EMBL" id="GAA2143441.1"/>
    </source>
</evidence>
<evidence type="ECO:0000313" key="5">
    <source>
        <dbReference type="Proteomes" id="UP001500102"/>
    </source>
</evidence>
<dbReference type="Pfam" id="PF04185">
    <property type="entry name" value="Phosphoesterase"/>
    <property type="match status" value="1"/>
</dbReference>
<sequence>MESPVNRTTQTAPAARAARQRRASRRTLKRFASAALLVLAAAALSYGPSAVTAATPANAAAPAATTAGQGYLPGAKHIFVINVENKGYDETWGPASAAPYLSQTLRGQGVLLNQYYGTAHNSQPNYVAQISGQGPNPQMQADCQTYSPFAEAGTASQGQAVGDGCVFPDTVPTVAGQLTAAGKTWKGYMEDMGTPCRHPALGAVDDTQKARVGDQYAARHNPFVYFAGITGSPDCAKNDVDLTALTKDLTSVATTANLSMITPNLCHDGHDTPCVDGQPGGLASADEWLKQWVPVITSSPAFQEDGVLVITFDESDGPQSDATACCAATAGPNTPEPGITGPGGGRVGSLVISPFTKGGTWSTTPYNHYSLLASIEDSFGLPYLGYAGTPGLNRFGLDVYNAGV</sequence>
<dbReference type="Proteomes" id="UP001500102">
    <property type="component" value="Unassembled WGS sequence"/>
</dbReference>
<keyword evidence="1" id="KW-0378">Hydrolase</keyword>
<organism evidence="4 5">
    <name type="scientific">Arthrobacter humicola</name>
    <dbReference type="NCBI Taxonomy" id="409291"/>
    <lineage>
        <taxon>Bacteria</taxon>
        <taxon>Bacillati</taxon>
        <taxon>Actinomycetota</taxon>
        <taxon>Actinomycetes</taxon>
        <taxon>Micrococcales</taxon>
        <taxon>Micrococcaceae</taxon>
        <taxon>Arthrobacter</taxon>
    </lineage>
</organism>
<feature type="region of interest" description="Disordered" evidence="3">
    <location>
        <begin position="1"/>
        <end position="23"/>
    </location>
</feature>
<evidence type="ECO:0000256" key="2">
    <source>
        <dbReference type="ARBA" id="ARBA00023026"/>
    </source>
</evidence>
<keyword evidence="2" id="KW-0843">Virulence</keyword>
<gene>
    <name evidence="4" type="ORF">GCM10009825_33760</name>
</gene>
<feature type="compositionally biased region" description="Low complexity" evidence="3">
    <location>
        <begin position="7"/>
        <end position="17"/>
    </location>
</feature>
<dbReference type="InterPro" id="IPR017850">
    <property type="entry name" value="Alkaline_phosphatase_core_sf"/>
</dbReference>
<dbReference type="PANTHER" id="PTHR31956:SF8">
    <property type="entry name" value="ACID PHOSPHATASE PHOA (AFU_ORTHOLOGUE AFUA_1G03570)"/>
    <property type="match status" value="1"/>
</dbReference>
<proteinExistence type="predicted"/>
<dbReference type="EMBL" id="BAAAQB010000041">
    <property type="protein sequence ID" value="GAA2143441.1"/>
    <property type="molecule type" value="Genomic_DNA"/>
</dbReference>
<evidence type="ECO:0000256" key="3">
    <source>
        <dbReference type="SAM" id="MobiDB-lite"/>
    </source>
</evidence>
<comment type="caution">
    <text evidence="4">The sequence shown here is derived from an EMBL/GenBank/DDBJ whole genome shotgun (WGS) entry which is preliminary data.</text>
</comment>
<name>A0ABP5L8L3_9MICC</name>
<accession>A0ABP5L8L3</accession>
<keyword evidence="5" id="KW-1185">Reference proteome</keyword>